<keyword evidence="7" id="KW-1185">Reference proteome</keyword>
<comment type="caution">
    <text evidence="6">The sequence shown here is derived from an EMBL/GenBank/DDBJ whole genome shotgun (WGS) entry which is preliminary data.</text>
</comment>
<evidence type="ECO:0000313" key="7">
    <source>
        <dbReference type="Proteomes" id="UP000051155"/>
    </source>
</evidence>
<dbReference type="RefSeq" id="WP_057736569.1">
    <property type="nucleotide sequence ID" value="NZ_AZEG01000008.1"/>
</dbReference>
<dbReference type="InterPro" id="IPR026590">
    <property type="entry name" value="Ssirtuin_cat_dom"/>
</dbReference>
<organism evidence="6 7">
    <name type="scientific">Liquorilactobacillus uvarum DSM 19971</name>
    <dbReference type="NCBI Taxonomy" id="1423812"/>
    <lineage>
        <taxon>Bacteria</taxon>
        <taxon>Bacillati</taxon>
        <taxon>Bacillota</taxon>
        <taxon>Bacilli</taxon>
        <taxon>Lactobacillales</taxon>
        <taxon>Lactobacillaceae</taxon>
        <taxon>Liquorilactobacillus</taxon>
    </lineage>
</organism>
<dbReference type="InterPro" id="IPR050134">
    <property type="entry name" value="NAD-dep_sirtuin_deacylases"/>
</dbReference>
<dbReference type="STRING" id="1423812.FD20_GL002437"/>
<proteinExistence type="predicted"/>
<dbReference type="InterPro" id="IPR026591">
    <property type="entry name" value="Sirtuin_cat_small_dom_sf"/>
</dbReference>
<dbReference type="PATRIC" id="fig|1423812.3.peg.2591"/>
<evidence type="ECO:0000256" key="3">
    <source>
        <dbReference type="ARBA" id="ARBA00023027"/>
    </source>
</evidence>
<dbReference type="Gene3D" id="3.40.50.1220">
    <property type="entry name" value="TPP-binding domain"/>
    <property type="match status" value="1"/>
</dbReference>
<dbReference type="SUPFAM" id="SSF52467">
    <property type="entry name" value="DHS-like NAD/FAD-binding domain"/>
    <property type="match status" value="1"/>
</dbReference>
<evidence type="ECO:0000256" key="2">
    <source>
        <dbReference type="ARBA" id="ARBA00022679"/>
    </source>
</evidence>
<dbReference type="PROSITE" id="PS50305">
    <property type="entry name" value="SIRTUIN"/>
    <property type="match status" value="1"/>
</dbReference>
<dbReference type="EMBL" id="AZEG01000008">
    <property type="protein sequence ID" value="KRL37899.1"/>
    <property type="molecule type" value="Genomic_DNA"/>
</dbReference>
<dbReference type="GO" id="GO:0070403">
    <property type="term" value="F:NAD+ binding"/>
    <property type="evidence" value="ECO:0007669"/>
    <property type="project" value="InterPro"/>
</dbReference>
<keyword evidence="3" id="KW-0520">NAD</keyword>
<dbReference type="Gene3D" id="3.30.1600.10">
    <property type="entry name" value="SIR2/SIRT2 'Small Domain"/>
    <property type="match status" value="1"/>
</dbReference>
<evidence type="ECO:0000256" key="1">
    <source>
        <dbReference type="ARBA" id="ARBA00012928"/>
    </source>
</evidence>
<dbReference type="AlphaFoldDB" id="A0A0R1Q9F9"/>
<evidence type="ECO:0000313" key="6">
    <source>
        <dbReference type="EMBL" id="KRL37899.1"/>
    </source>
</evidence>
<dbReference type="GO" id="GO:0017136">
    <property type="term" value="F:histone deacetylase activity, NAD-dependent"/>
    <property type="evidence" value="ECO:0007669"/>
    <property type="project" value="TreeGrafter"/>
</dbReference>
<keyword evidence="2" id="KW-0808">Transferase</keyword>
<dbReference type="PANTHER" id="PTHR11085">
    <property type="entry name" value="NAD-DEPENDENT PROTEIN DEACYLASE SIRTUIN-5, MITOCHONDRIAL-RELATED"/>
    <property type="match status" value="1"/>
</dbReference>
<gene>
    <name evidence="6" type="ORF">FD20_GL002437</name>
</gene>
<sequence>MSNMEKIICLAELILTANKTVVFTGAGISTSSGYPDLEGMQKITQRDSKFHDDLLKLLTNRFAQKNPAEFYRLYRKTHFQPQNRPSLAHRVMTLMQKKKLLAGIITMNLDHLHTSANSKDVVEYWGSINDNYCVAAHHYFDMEFIASHSLPRCPLDGSLVLPIFVERNMTAIKKELERGQKMVNNADLLLLCGTKAAHGVPGHPRKMVIINKWPTSFDSQAELVIHADLDWVFKQLAIIFQYIEK</sequence>
<feature type="domain" description="Deacetylase sirtuin-type" evidence="5">
    <location>
        <begin position="1"/>
        <end position="245"/>
    </location>
</feature>
<reference evidence="6 7" key="1">
    <citation type="journal article" date="2015" name="Genome Announc.">
        <title>Expanding the biotechnology potential of lactobacilli through comparative genomics of 213 strains and associated genera.</title>
        <authorList>
            <person name="Sun Z."/>
            <person name="Harris H.M."/>
            <person name="McCann A."/>
            <person name="Guo C."/>
            <person name="Argimon S."/>
            <person name="Zhang W."/>
            <person name="Yang X."/>
            <person name="Jeffery I.B."/>
            <person name="Cooney J.C."/>
            <person name="Kagawa T.F."/>
            <person name="Liu W."/>
            <person name="Song Y."/>
            <person name="Salvetti E."/>
            <person name="Wrobel A."/>
            <person name="Rasinkangas P."/>
            <person name="Parkhill J."/>
            <person name="Rea M.C."/>
            <person name="O'Sullivan O."/>
            <person name="Ritari J."/>
            <person name="Douillard F.P."/>
            <person name="Paul Ross R."/>
            <person name="Yang R."/>
            <person name="Briner A.E."/>
            <person name="Felis G.E."/>
            <person name="de Vos W.M."/>
            <person name="Barrangou R."/>
            <person name="Klaenhammer T.R."/>
            <person name="Caufield P.W."/>
            <person name="Cui Y."/>
            <person name="Zhang H."/>
            <person name="O'Toole P.W."/>
        </authorList>
    </citation>
    <scope>NUCLEOTIDE SEQUENCE [LARGE SCALE GENOMIC DNA]</scope>
    <source>
        <strain evidence="6 7">DSM 19971</strain>
    </source>
</reference>
<comment type="caution">
    <text evidence="4">Lacks conserved residue(s) required for the propagation of feature annotation.</text>
</comment>
<accession>A0A0R1Q9F9</accession>
<dbReference type="InterPro" id="IPR029035">
    <property type="entry name" value="DHS-like_NAD/FAD-binding_dom"/>
</dbReference>
<protein>
    <recommendedName>
        <fullName evidence="1">protein acetyllysine N-acetyltransferase</fullName>
        <ecNumber evidence="1">2.3.1.286</ecNumber>
    </recommendedName>
</protein>
<dbReference type="EC" id="2.3.1.286" evidence="1"/>
<dbReference type="PANTHER" id="PTHR11085:SF10">
    <property type="entry name" value="NAD-DEPENDENT PROTEIN DEACYLASE SIRTUIN-5, MITOCHONDRIAL-RELATED"/>
    <property type="match status" value="1"/>
</dbReference>
<name>A0A0R1Q9F9_9LACO</name>
<dbReference type="InterPro" id="IPR003000">
    <property type="entry name" value="Sirtuin"/>
</dbReference>
<evidence type="ECO:0000259" key="5">
    <source>
        <dbReference type="PROSITE" id="PS50305"/>
    </source>
</evidence>
<evidence type="ECO:0000256" key="4">
    <source>
        <dbReference type="PROSITE-ProRule" id="PRU00236"/>
    </source>
</evidence>
<dbReference type="Pfam" id="PF02146">
    <property type="entry name" value="SIR2"/>
    <property type="match status" value="1"/>
</dbReference>
<dbReference type="OrthoDB" id="9800582at2"/>
<dbReference type="Proteomes" id="UP000051155">
    <property type="component" value="Unassembled WGS sequence"/>
</dbReference>